<dbReference type="SUPFAM" id="SSF53335">
    <property type="entry name" value="S-adenosyl-L-methionine-dependent methyltransferases"/>
    <property type="match status" value="1"/>
</dbReference>
<dbReference type="GO" id="GO:0032259">
    <property type="term" value="P:methylation"/>
    <property type="evidence" value="ECO:0007669"/>
    <property type="project" value="UniProtKB-KW"/>
</dbReference>
<name>A0A4R4TDS4_9ACTN</name>
<dbReference type="AlphaFoldDB" id="A0A4R4TDS4"/>
<dbReference type="Proteomes" id="UP000295345">
    <property type="component" value="Unassembled WGS sequence"/>
</dbReference>
<evidence type="ECO:0000256" key="2">
    <source>
        <dbReference type="ARBA" id="ARBA00029460"/>
    </source>
</evidence>
<dbReference type="Gene3D" id="3.10.290.10">
    <property type="entry name" value="RNA-binding S4 domain"/>
    <property type="match status" value="1"/>
</dbReference>
<dbReference type="PANTHER" id="PTHR32319">
    <property type="entry name" value="BACTERIAL HEMOLYSIN-LIKE PROTEIN"/>
    <property type="match status" value="1"/>
</dbReference>
<dbReference type="SMART" id="SM00363">
    <property type="entry name" value="S4"/>
    <property type="match status" value="1"/>
</dbReference>
<dbReference type="EMBL" id="SMKI01000104">
    <property type="protein sequence ID" value="TDC75490.1"/>
    <property type="molecule type" value="Genomic_DNA"/>
</dbReference>
<dbReference type="Pfam" id="PF01479">
    <property type="entry name" value="S4"/>
    <property type="match status" value="1"/>
</dbReference>
<feature type="region of interest" description="Disordered" evidence="4">
    <location>
        <begin position="10"/>
        <end position="32"/>
    </location>
</feature>
<dbReference type="InterPro" id="IPR002942">
    <property type="entry name" value="S4_RNA-bd"/>
</dbReference>
<organism evidence="6 7">
    <name type="scientific">Streptomyces hainanensis</name>
    <dbReference type="NCBI Taxonomy" id="402648"/>
    <lineage>
        <taxon>Bacteria</taxon>
        <taxon>Bacillati</taxon>
        <taxon>Actinomycetota</taxon>
        <taxon>Actinomycetes</taxon>
        <taxon>Kitasatosporales</taxon>
        <taxon>Streptomycetaceae</taxon>
        <taxon>Streptomyces</taxon>
    </lineage>
</organism>
<dbReference type="Gene3D" id="3.40.50.150">
    <property type="entry name" value="Vaccinia Virus protein VP39"/>
    <property type="match status" value="1"/>
</dbReference>
<evidence type="ECO:0000256" key="3">
    <source>
        <dbReference type="PROSITE-ProRule" id="PRU00182"/>
    </source>
</evidence>
<reference evidence="6 7" key="1">
    <citation type="submission" date="2019-03" db="EMBL/GenBank/DDBJ databases">
        <title>Draft genome sequences of novel Actinobacteria.</title>
        <authorList>
            <person name="Sahin N."/>
            <person name="Ay H."/>
            <person name="Saygin H."/>
        </authorList>
    </citation>
    <scope>NUCLEOTIDE SEQUENCE [LARGE SCALE GENOMIC DNA]</scope>
    <source>
        <strain evidence="6 7">DSM 41900</strain>
    </source>
</reference>
<dbReference type="PANTHER" id="PTHR32319:SF0">
    <property type="entry name" value="BACTERIAL HEMOLYSIN-LIKE PROTEIN"/>
    <property type="match status" value="1"/>
</dbReference>
<evidence type="ECO:0000256" key="1">
    <source>
        <dbReference type="ARBA" id="ARBA00022884"/>
    </source>
</evidence>
<keyword evidence="1 3" id="KW-0694">RNA-binding</keyword>
<dbReference type="PROSITE" id="PS50889">
    <property type="entry name" value="S4"/>
    <property type="match status" value="1"/>
</dbReference>
<evidence type="ECO:0000313" key="7">
    <source>
        <dbReference type="Proteomes" id="UP000295345"/>
    </source>
</evidence>
<evidence type="ECO:0000256" key="4">
    <source>
        <dbReference type="SAM" id="MobiDB-lite"/>
    </source>
</evidence>
<dbReference type="InterPro" id="IPR029063">
    <property type="entry name" value="SAM-dependent_MTases_sf"/>
</dbReference>
<gene>
    <name evidence="6" type="ORF">E1283_12260</name>
</gene>
<dbReference type="OrthoDB" id="9784736at2"/>
<dbReference type="InterPro" id="IPR036986">
    <property type="entry name" value="S4_RNA-bd_sf"/>
</dbReference>
<accession>A0A4R4TDS4</accession>
<sequence>MCTAVCARRWPPSTSRPGRPCPAPRPSPGAEPHVAAATQRRLGRLDAELVRRKLARSREHARELIDAGRVTVNGTVAGKPATQVATSAALVVREDADDPGYASRGGHKLAGALDAFTPRGLRVAGRRALDAGASTGGFTDVLLRADAAEVIAVDVGYGQLAWHLRADDRVTVRDRTNVRELTLDAIDGRPVDLVVGDLSFIPLGLVLPALVRCAAPDADLVLMVKPQFEVGRERLGSGGVVRDPALRAGAVRTVAAQAAELGLGALGVVASPLPGPSGNVEYFLWLRAGAPALDPADVDRAVTEGPQ</sequence>
<dbReference type="Pfam" id="PF01728">
    <property type="entry name" value="FtsJ"/>
    <property type="match status" value="1"/>
</dbReference>
<evidence type="ECO:0000313" key="6">
    <source>
        <dbReference type="EMBL" id="TDC75490.1"/>
    </source>
</evidence>
<protein>
    <submittedName>
        <fullName evidence="6">TlyA family RNA methyltransferase</fullName>
    </submittedName>
</protein>
<dbReference type="SUPFAM" id="SSF55174">
    <property type="entry name" value="Alpha-L RNA-binding motif"/>
    <property type="match status" value="1"/>
</dbReference>
<dbReference type="GO" id="GO:0003723">
    <property type="term" value="F:RNA binding"/>
    <property type="evidence" value="ECO:0007669"/>
    <property type="project" value="UniProtKB-KW"/>
</dbReference>
<dbReference type="CDD" id="cd02440">
    <property type="entry name" value="AdoMet_MTases"/>
    <property type="match status" value="1"/>
</dbReference>
<dbReference type="InterPro" id="IPR047048">
    <property type="entry name" value="TlyA"/>
</dbReference>
<comment type="caution">
    <text evidence="6">The sequence shown here is derived from an EMBL/GenBank/DDBJ whole genome shotgun (WGS) entry which is preliminary data.</text>
</comment>
<feature type="domain" description="RNA-binding S4" evidence="5">
    <location>
        <begin position="43"/>
        <end position="110"/>
    </location>
</feature>
<feature type="compositionally biased region" description="Pro residues" evidence="4">
    <location>
        <begin position="19"/>
        <end position="29"/>
    </location>
</feature>
<dbReference type="InterPro" id="IPR004538">
    <property type="entry name" value="Hemolysin_A/TlyA"/>
</dbReference>
<dbReference type="GO" id="GO:0008168">
    <property type="term" value="F:methyltransferase activity"/>
    <property type="evidence" value="ECO:0007669"/>
    <property type="project" value="UniProtKB-KW"/>
</dbReference>
<evidence type="ECO:0000259" key="5">
    <source>
        <dbReference type="SMART" id="SM00363"/>
    </source>
</evidence>
<keyword evidence="6" id="KW-0808">Transferase</keyword>
<dbReference type="NCBIfam" id="TIGR00478">
    <property type="entry name" value="tly"/>
    <property type="match status" value="1"/>
</dbReference>
<keyword evidence="6" id="KW-0489">Methyltransferase</keyword>
<dbReference type="InterPro" id="IPR002877">
    <property type="entry name" value="RNA_MeTrfase_FtsJ_dom"/>
</dbReference>
<comment type="similarity">
    <text evidence="2">Belongs to the TlyA family.</text>
</comment>
<dbReference type="CDD" id="cd00165">
    <property type="entry name" value="S4"/>
    <property type="match status" value="1"/>
</dbReference>
<proteinExistence type="inferred from homology"/>
<keyword evidence="7" id="KW-1185">Reference proteome</keyword>
<dbReference type="PIRSF" id="PIRSF005578">
    <property type="entry name" value="TlyA"/>
    <property type="match status" value="1"/>
</dbReference>